<evidence type="ECO:0000313" key="3">
    <source>
        <dbReference type="Proteomes" id="UP000319138"/>
    </source>
</evidence>
<feature type="domain" description="Lambda phage tail tube protein N-terminal" evidence="1">
    <location>
        <begin position="52"/>
        <end position="136"/>
    </location>
</feature>
<comment type="caution">
    <text evidence="2">The sequence shown here is derived from an EMBL/GenBank/DDBJ whole genome shotgun (WGS) entry which is preliminary data.</text>
</comment>
<dbReference type="EMBL" id="VMHL01000001">
    <property type="protein sequence ID" value="TSJ91837.1"/>
    <property type="molecule type" value="Genomic_DNA"/>
</dbReference>
<accession>A0A556RSF2</accession>
<evidence type="ECO:0000313" key="2">
    <source>
        <dbReference type="EMBL" id="TSJ91837.1"/>
    </source>
</evidence>
<protein>
    <recommendedName>
        <fullName evidence="1">Lambda phage tail tube protein N-terminal domain-containing protein</fullName>
    </recommendedName>
</protein>
<dbReference type="Gene3D" id="4.10.410.40">
    <property type="match status" value="1"/>
</dbReference>
<dbReference type="Pfam" id="PF16461">
    <property type="entry name" value="Phage_TTP_12"/>
    <property type="match status" value="1"/>
</dbReference>
<sequence>MSEEVQSEYTRTRGAGIYVGKNPSTKFITSDTPTLPLECTVTDYSMTAPEGEEIDVSTLSSRNKETISGLPSEGTFNLSVNFVAGNAGQKILRKSYNTGDNYPFKLQREDGSSLDWIARVASYEFKGTKNNIETGSFSLKVKGNFVFNEPQSNQPSTRTVEKKQQ</sequence>
<proteinExistence type="predicted"/>
<organism evidence="2 3">
    <name type="scientific">Gilliamella apicola</name>
    <dbReference type="NCBI Taxonomy" id="1196095"/>
    <lineage>
        <taxon>Bacteria</taxon>
        <taxon>Pseudomonadati</taxon>
        <taxon>Pseudomonadota</taxon>
        <taxon>Gammaproteobacteria</taxon>
        <taxon>Orbales</taxon>
        <taxon>Orbaceae</taxon>
        <taxon>Gilliamella</taxon>
    </lineage>
</organism>
<gene>
    <name evidence="2" type="ORF">FPQ14_00790</name>
</gene>
<dbReference type="AlphaFoldDB" id="A0A556RSF2"/>
<dbReference type="Proteomes" id="UP000319138">
    <property type="component" value="Unassembled WGS sequence"/>
</dbReference>
<reference evidence="2 3" key="1">
    <citation type="submission" date="2019-07" db="EMBL/GenBank/DDBJ databases">
        <title>Gilliamella genomes.</title>
        <authorList>
            <person name="Zheng H."/>
        </authorList>
    </citation>
    <scope>NUCLEOTIDE SEQUENCE [LARGE SCALE GENOMIC DNA]</scope>
    <source>
        <strain evidence="2 3">W8131</strain>
    </source>
</reference>
<dbReference type="RefSeq" id="WP_144187591.1">
    <property type="nucleotide sequence ID" value="NZ_VMHL01000001.1"/>
</dbReference>
<dbReference type="InterPro" id="IPR032494">
    <property type="entry name" value="Phage_TTP_N"/>
</dbReference>
<name>A0A556RSF2_9GAMM</name>
<evidence type="ECO:0000259" key="1">
    <source>
        <dbReference type="Pfam" id="PF16461"/>
    </source>
</evidence>